<sequence>MEQIIGRKTEIRQLTEYYHSGKAEFVAVYGRRRIGKTYLVHNLFKDEFAFEMSGSIDAPAEAQLSNFGYALREFGDPKLPLPSNWTEAFEILKQMLKSKLGGKRILLFIDELPCLDTPKSNFQQAFEHFWNSWAANQNEIMLVVCGSATSWMISNLIDSHGGLHNRITHEIYLAPFTLGETEEYLQANGFLWSRLSILQIYSMMGGVPYYLSLLDKTQGVEANVDRLFFAERGELKREYDRLYSSLFRNSEIYMRVIETLAKCKQGMTRKEISTHLNLKSGGTLTKVLRELINCDFVRGYNTREKKIKQKDQIYQLTDLYTLFYMSFCHPGTTDVAYWTHQMGKPRQNTWYGLAFERICMLHIPQIKKSLGIEQIYTEYYSWRSKCSTPAAQIDLLIERADHLINLCEIKYSQSPYSITKEEELRIRTRMADFVEETGVRHGILPTLITTFGIRPTAHSAIAQVQLTMDDLFT</sequence>
<gene>
    <name evidence="2" type="ORF">F7D95_08640</name>
</gene>
<dbReference type="Proteomes" id="UP000442105">
    <property type="component" value="Unassembled WGS sequence"/>
</dbReference>
<reference evidence="3" key="1">
    <citation type="submission" date="2019-09" db="EMBL/GenBank/DDBJ databases">
        <title>Distinct polysaccharide growth profiles of human intestinal Prevotella copri isolates.</title>
        <authorList>
            <person name="Fehlner-Peach H."/>
            <person name="Magnabosco C."/>
            <person name="Raghavan V."/>
            <person name="Scher J.U."/>
            <person name="Tett A."/>
            <person name="Cox L.M."/>
            <person name="Gottsegen C."/>
            <person name="Watters A."/>
            <person name="Wiltshire- Gordon J.D."/>
            <person name="Segata N."/>
            <person name="Bonneau R."/>
            <person name="Littman D.R."/>
        </authorList>
    </citation>
    <scope>NUCLEOTIDE SEQUENCE [LARGE SCALE GENOMIC DNA]</scope>
    <source>
        <strain evidence="3">iAQ1179</strain>
    </source>
</reference>
<comment type="caution">
    <text evidence="2">The sequence shown here is derived from an EMBL/GenBank/DDBJ whole genome shotgun (WGS) entry which is preliminary data.</text>
</comment>
<dbReference type="Gene3D" id="3.40.50.300">
    <property type="entry name" value="P-loop containing nucleotide triphosphate hydrolases"/>
    <property type="match status" value="1"/>
</dbReference>
<dbReference type="GO" id="GO:0005524">
    <property type="term" value="F:ATP binding"/>
    <property type="evidence" value="ECO:0007669"/>
    <property type="project" value="InterPro"/>
</dbReference>
<name>A0AA90ZLS8_9BACT</name>
<dbReference type="InterPro" id="IPR011579">
    <property type="entry name" value="ATPase_dom"/>
</dbReference>
<feature type="domain" description="ATPase" evidence="1">
    <location>
        <begin position="7"/>
        <end position="213"/>
    </location>
</feature>
<proteinExistence type="predicted"/>
<dbReference type="PANTHER" id="PTHR34704">
    <property type="entry name" value="ATPASE"/>
    <property type="match status" value="1"/>
</dbReference>
<dbReference type="SUPFAM" id="SSF46785">
    <property type="entry name" value="Winged helix' DNA-binding domain"/>
    <property type="match status" value="1"/>
</dbReference>
<evidence type="ECO:0000313" key="3">
    <source>
        <dbReference type="Proteomes" id="UP000442105"/>
    </source>
</evidence>
<evidence type="ECO:0000259" key="1">
    <source>
        <dbReference type="Pfam" id="PF01637"/>
    </source>
</evidence>
<protein>
    <submittedName>
        <fullName evidence="2">AAA family ATPase</fullName>
    </submittedName>
</protein>
<accession>A0AA90ZLS8</accession>
<dbReference type="InterPro" id="IPR036390">
    <property type="entry name" value="WH_DNA-bd_sf"/>
</dbReference>
<evidence type="ECO:0000313" key="2">
    <source>
        <dbReference type="EMBL" id="MQN12889.1"/>
    </source>
</evidence>
<dbReference type="AlphaFoldDB" id="A0AA90ZLS8"/>
<dbReference type="Pfam" id="PF01637">
    <property type="entry name" value="ATPase_2"/>
    <property type="match status" value="1"/>
</dbReference>
<dbReference type="PANTHER" id="PTHR34704:SF1">
    <property type="entry name" value="ATPASE"/>
    <property type="match status" value="1"/>
</dbReference>
<dbReference type="InterPro" id="IPR027417">
    <property type="entry name" value="P-loop_NTPase"/>
</dbReference>
<organism evidence="2 3">
    <name type="scientific">Segatella copri</name>
    <dbReference type="NCBI Taxonomy" id="165179"/>
    <lineage>
        <taxon>Bacteria</taxon>
        <taxon>Pseudomonadati</taxon>
        <taxon>Bacteroidota</taxon>
        <taxon>Bacteroidia</taxon>
        <taxon>Bacteroidales</taxon>
        <taxon>Prevotellaceae</taxon>
        <taxon>Segatella</taxon>
    </lineage>
</organism>
<dbReference type="RefSeq" id="WP_153128621.1">
    <property type="nucleotide sequence ID" value="NZ_VZCW01000221.1"/>
</dbReference>
<dbReference type="EMBL" id="VZCW01000221">
    <property type="protein sequence ID" value="MQN12889.1"/>
    <property type="molecule type" value="Genomic_DNA"/>
</dbReference>
<dbReference type="SUPFAM" id="SSF52540">
    <property type="entry name" value="P-loop containing nucleoside triphosphate hydrolases"/>
    <property type="match status" value="1"/>
</dbReference>